<name>A0A1C7GYL1_9BACE</name>
<keyword evidence="2" id="KW-1133">Transmembrane helix</keyword>
<keyword evidence="2" id="KW-0812">Transmembrane</keyword>
<proteinExistence type="predicted"/>
<evidence type="ECO:0000313" key="3">
    <source>
        <dbReference type="EMBL" id="ANU57433.1"/>
    </source>
</evidence>
<dbReference type="AlphaFoldDB" id="A0A1C7GYL1"/>
<feature type="region of interest" description="Disordered" evidence="1">
    <location>
        <begin position="35"/>
        <end position="156"/>
    </location>
</feature>
<gene>
    <name evidence="3" type="ORF">A4V03_07535</name>
</gene>
<feature type="transmembrane region" description="Helical" evidence="2">
    <location>
        <begin position="6"/>
        <end position="22"/>
    </location>
</feature>
<feature type="compositionally biased region" description="Acidic residues" evidence="1">
    <location>
        <begin position="37"/>
        <end position="46"/>
    </location>
</feature>
<sequence length="223" mass="25327">MILKLIFSVLLLYYLCVLWKYYRTDMAGLLGKTDAEERTDEPDEEAEKPGEPYTVIGKSTYRKRQTYEPEDKRGHTENQADKTDNFVPGTPEGTPEKAAGNGTEQAEESAADEDADYSDIEVEPEEDEPEEEGYVPTPEELEEEEELGAYYPDSNPDFATGYTFEDLKMVHKVIATDDADEQEKQQAREVLPAVMGSDVWDEMLDEFEGARQRVARLMNNSNV</sequence>
<dbReference type="GeneID" id="82186984"/>
<dbReference type="EMBL" id="CP015401">
    <property type="protein sequence ID" value="ANU57433.1"/>
    <property type="molecule type" value="Genomic_DNA"/>
</dbReference>
<keyword evidence="4" id="KW-1185">Reference proteome</keyword>
<organism evidence="3 4">
    <name type="scientific">Bacteroides caecimuris</name>
    <dbReference type="NCBI Taxonomy" id="1796613"/>
    <lineage>
        <taxon>Bacteria</taxon>
        <taxon>Pseudomonadati</taxon>
        <taxon>Bacteroidota</taxon>
        <taxon>Bacteroidia</taxon>
        <taxon>Bacteroidales</taxon>
        <taxon>Bacteroidaceae</taxon>
        <taxon>Bacteroides</taxon>
    </lineage>
</organism>
<reference evidence="4" key="1">
    <citation type="submission" date="2016-04" db="EMBL/GenBank/DDBJ databases">
        <title>Complete Genome Sequences of Twelve Strains of a Stable Defined Moderately Diverse Mouse Microbiota 2 (sDMDMm2).</title>
        <authorList>
            <person name="Uchimura Y."/>
            <person name="Wyss M."/>
            <person name="Brugiroux S."/>
            <person name="Limenitakis J.P."/>
            <person name="Stecher B."/>
            <person name="McCoy K.D."/>
            <person name="Macpherson A.J."/>
        </authorList>
    </citation>
    <scope>NUCLEOTIDE SEQUENCE [LARGE SCALE GENOMIC DNA]</scope>
    <source>
        <strain evidence="4">I48</strain>
    </source>
</reference>
<accession>A0A1C7GYL1</accession>
<dbReference type="OrthoDB" id="1050533at2"/>
<keyword evidence="2" id="KW-0472">Membrane</keyword>
<protein>
    <submittedName>
        <fullName evidence="3">Uncharacterized protein</fullName>
    </submittedName>
</protein>
<feature type="compositionally biased region" description="Basic and acidic residues" evidence="1">
    <location>
        <begin position="65"/>
        <end position="84"/>
    </location>
</feature>
<evidence type="ECO:0000256" key="2">
    <source>
        <dbReference type="SAM" id="Phobius"/>
    </source>
</evidence>
<dbReference type="Proteomes" id="UP000092631">
    <property type="component" value="Chromosome"/>
</dbReference>
<dbReference type="KEGG" id="bcae:A4V03_07535"/>
<evidence type="ECO:0000256" key="1">
    <source>
        <dbReference type="SAM" id="MobiDB-lite"/>
    </source>
</evidence>
<evidence type="ECO:0000313" key="4">
    <source>
        <dbReference type="Proteomes" id="UP000092631"/>
    </source>
</evidence>
<dbReference type="RefSeq" id="WP_065538510.1">
    <property type="nucleotide sequence ID" value="NZ_CAPUCN010000012.1"/>
</dbReference>
<feature type="compositionally biased region" description="Acidic residues" evidence="1">
    <location>
        <begin position="105"/>
        <end position="147"/>
    </location>
</feature>